<dbReference type="Gene3D" id="3.90.1580.10">
    <property type="entry name" value="paralog of FGE (formylglycine-generating enzyme)"/>
    <property type="match status" value="1"/>
</dbReference>
<evidence type="ECO:0000313" key="2">
    <source>
        <dbReference type="EMBL" id="ADH66706.1"/>
    </source>
</evidence>
<dbReference type="AlphaFoldDB" id="D7B2K8"/>
<dbReference type="OrthoDB" id="9768004at2"/>
<organism evidence="2 3">
    <name type="scientific">Nocardiopsis dassonvillei (strain ATCC 23218 / DSM 43111 / CIP 107115 / JCM 7437 / KCTC 9190 / NBRC 14626 / NCTC 10488 / NRRL B-5397 / IMRU 509)</name>
    <name type="common">Actinomadura dassonvillei</name>
    <dbReference type="NCBI Taxonomy" id="446468"/>
    <lineage>
        <taxon>Bacteria</taxon>
        <taxon>Bacillati</taxon>
        <taxon>Actinomycetota</taxon>
        <taxon>Actinomycetes</taxon>
        <taxon>Streptosporangiales</taxon>
        <taxon>Nocardiopsidaceae</taxon>
        <taxon>Nocardiopsis</taxon>
    </lineage>
</organism>
<dbReference type="PANTHER" id="PTHR23150">
    <property type="entry name" value="SULFATASE MODIFYING FACTOR 1, 2"/>
    <property type="match status" value="1"/>
</dbReference>
<dbReference type="InterPro" id="IPR005532">
    <property type="entry name" value="SUMF_dom"/>
</dbReference>
<dbReference type="Proteomes" id="UP000002219">
    <property type="component" value="Chromosome 1"/>
</dbReference>
<reference evidence="2 3" key="1">
    <citation type="journal article" date="2010" name="Stand. Genomic Sci.">
        <title>Complete genome sequence of Nocardiopsis dassonvillei type strain (IMRU 509).</title>
        <authorList>
            <person name="Sun H."/>
            <person name="Lapidus A."/>
            <person name="Nolan M."/>
            <person name="Lucas S."/>
            <person name="Del Rio T.G."/>
            <person name="Tice H."/>
            <person name="Cheng J.F."/>
            <person name="Tapia R."/>
            <person name="Han C."/>
            <person name="Goodwin L."/>
            <person name="Pitluck S."/>
            <person name="Pagani I."/>
            <person name="Ivanova N."/>
            <person name="Mavromatis K."/>
            <person name="Mikhailova N."/>
            <person name="Pati A."/>
            <person name="Chen A."/>
            <person name="Palaniappan K."/>
            <person name="Land M."/>
            <person name="Hauser L."/>
            <person name="Chang Y.J."/>
            <person name="Jeffries C.D."/>
            <person name="Djao O.D."/>
            <person name="Rohde M."/>
            <person name="Sikorski J."/>
            <person name="Goker M."/>
            <person name="Woyke T."/>
            <person name="Bristow J."/>
            <person name="Eisen J.A."/>
            <person name="Markowitz V."/>
            <person name="Hugenholtz P."/>
            <person name="Kyrpides N.C."/>
            <person name="Klenk H.P."/>
        </authorList>
    </citation>
    <scope>NUCLEOTIDE SEQUENCE [LARGE SCALE GENOMIC DNA]</scope>
    <source>
        <strain evidence="3">ATCC 23218 / DSM 43111 / CIP 107115 / JCM 7437 / KCTC 9190 / NBRC 14626 / NCTC 10488 / NRRL B-5397 / IMRU 509</strain>
    </source>
</reference>
<dbReference type="Pfam" id="PF03781">
    <property type="entry name" value="FGE-sulfatase"/>
    <property type="match status" value="1"/>
</dbReference>
<dbReference type="PANTHER" id="PTHR23150:SF19">
    <property type="entry name" value="FORMYLGLYCINE-GENERATING ENZYME"/>
    <property type="match status" value="1"/>
</dbReference>
<sequence>MIEIPAGEIALRDEGTRTDWRVGVGAFRLAPCPVTRDLYAAVVGGVLGSAGVGGTREVDGASAGVAGAAGAAGAVGTAGVAGVAGAAGAAGGSGVAHEADTEDAAGPRTPVTEVSWLDAVRFCNLLSRTEGLQPCYSGGDDPDALDVACDWDAGGYRLPSEAEWEYACRAGSSGVRYGELDDIGWHRANSGDGARDVATRAPNAWGLYDTIGNVWEWCWDVYDPAVYGPYRVFRGGGWNDHPRGCRASCRRKSHPTLRVDDLGFRLARSL</sequence>
<evidence type="ECO:0000259" key="1">
    <source>
        <dbReference type="Pfam" id="PF03781"/>
    </source>
</evidence>
<dbReference type="GeneID" id="91489345"/>
<gene>
    <name evidence="2" type="ordered locus">Ndas_1267</name>
</gene>
<accession>D7B2K8</accession>
<dbReference type="SUPFAM" id="SSF56436">
    <property type="entry name" value="C-type lectin-like"/>
    <property type="match status" value="1"/>
</dbReference>
<dbReference type="InterPro" id="IPR051043">
    <property type="entry name" value="Sulfatase_Mod_Factor_Kinase"/>
</dbReference>
<dbReference type="InterPro" id="IPR016187">
    <property type="entry name" value="CTDL_fold"/>
</dbReference>
<evidence type="ECO:0000313" key="3">
    <source>
        <dbReference type="Proteomes" id="UP000002219"/>
    </source>
</evidence>
<dbReference type="STRING" id="446468.Ndas_1267"/>
<dbReference type="RefSeq" id="WP_013152313.1">
    <property type="nucleotide sequence ID" value="NC_014210.1"/>
</dbReference>
<feature type="domain" description="Sulfatase-modifying factor enzyme-like" evidence="1">
    <location>
        <begin position="1"/>
        <end position="268"/>
    </location>
</feature>
<keyword evidence="3" id="KW-1185">Reference proteome</keyword>
<dbReference type="InterPro" id="IPR042095">
    <property type="entry name" value="SUMF_sf"/>
</dbReference>
<dbReference type="KEGG" id="nda:Ndas_1267"/>
<dbReference type="HOGENOM" id="CLU_012431_2_2_11"/>
<dbReference type="GO" id="GO:0120147">
    <property type="term" value="F:formylglycine-generating oxidase activity"/>
    <property type="evidence" value="ECO:0007669"/>
    <property type="project" value="TreeGrafter"/>
</dbReference>
<proteinExistence type="predicted"/>
<dbReference type="eggNOG" id="COG1262">
    <property type="taxonomic scope" value="Bacteria"/>
</dbReference>
<dbReference type="EMBL" id="CP002040">
    <property type="protein sequence ID" value="ADH66706.1"/>
    <property type="molecule type" value="Genomic_DNA"/>
</dbReference>
<name>D7B2K8_NOCDD</name>
<protein>
    <recommendedName>
        <fullName evidence="1">Sulfatase-modifying factor enzyme-like domain-containing protein</fullName>
    </recommendedName>
</protein>